<evidence type="ECO:0000256" key="7">
    <source>
        <dbReference type="ARBA" id="ARBA00038848"/>
    </source>
</evidence>
<dbReference type="InterPro" id="IPR029058">
    <property type="entry name" value="AB_hydrolase_fold"/>
</dbReference>
<comment type="subcellular location">
    <subcellularLocation>
        <location evidence="1">Lysosome</location>
    </subcellularLocation>
</comment>
<evidence type="ECO:0000256" key="8">
    <source>
        <dbReference type="ARBA" id="ARBA00093223"/>
    </source>
</evidence>
<comment type="catalytic activity">
    <reaction evidence="8">
        <text>S-hexadecanoyl-N-acetylcysteamine + H2O = N-acetylcysteamine + hexadecanoate + H(+)</text>
        <dbReference type="Rhea" id="RHEA:84099"/>
        <dbReference type="ChEBI" id="CHEBI:7896"/>
        <dbReference type="ChEBI" id="CHEBI:15377"/>
        <dbReference type="ChEBI" id="CHEBI:15378"/>
        <dbReference type="ChEBI" id="CHEBI:74410"/>
        <dbReference type="ChEBI" id="CHEBI:233601"/>
    </reaction>
</comment>
<evidence type="ECO:0000313" key="11">
    <source>
        <dbReference type="EMBL" id="KAG5271915.1"/>
    </source>
</evidence>
<dbReference type="GO" id="GO:0098599">
    <property type="term" value="F:palmitoyl hydrolase activity"/>
    <property type="evidence" value="ECO:0007669"/>
    <property type="project" value="UniProtKB-ARBA"/>
</dbReference>
<comment type="caution">
    <text evidence="11">The sequence shown here is derived from an EMBL/GenBank/DDBJ whole genome shotgun (WGS) entry which is preliminary data.</text>
</comment>
<dbReference type="EC" id="3.1.2.2" evidence="7"/>
<evidence type="ECO:0000313" key="12">
    <source>
        <dbReference type="Proteomes" id="UP000823561"/>
    </source>
</evidence>
<feature type="chain" id="PRO_5043887904" description="palmitoyl-CoA hydrolase" evidence="10">
    <location>
        <begin position="21"/>
        <end position="295"/>
    </location>
</feature>
<feature type="signal peptide" evidence="10">
    <location>
        <begin position="1"/>
        <end position="20"/>
    </location>
</feature>
<comment type="similarity">
    <text evidence="2">Belongs to the palmitoyl-protein thioesterase family.</text>
</comment>
<protein>
    <recommendedName>
        <fullName evidence="7">palmitoyl-CoA hydrolase</fullName>
        <ecNumber evidence="7">3.1.2.2</ecNumber>
    </recommendedName>
</protein>
<dbReference type="GO" id="GO:0016790">
    <property type="term" value="F:thiolester hydrolase activity"/>
    <property type="evidence" value="ECO:0007669"/>
    <property type="project" value="UniProtKB-ARBA"/>
</dbReference>
<keyword evidence="12" id="KW-1185">Reference proteome</keyword>
<dbReference type="SUPFAM" id="SSF53474">
    <property type="entry name" value="alpha/beta-Hydrolases"/>
    <property type="match status" value="1"/>
</dbReference>
<proteinExistence type="inferred from homology"/>
<dbReference type="AlphaFoldDB" id="A0AAV6GAQ6"/>
<dbReference type="GO" id="GO:0005764">
    <property type="term" value="C:lysosome"/>
    <property type="evidence" value="ECO:0007669"/>
    <property type="project" value="UniProtKB-SubCell"/>
</dbReference>
<evidence type="ECO:0000256" key="6">
    <source>
        <dbReference type="ARBA" id="ARBA00023228"/>
    </source>
</evidence>
<accession>A0AAV6GAQ6</accession>
<evidence type="ECO:0000256" key="3">
    <source>
        <dbReference type="ARBA" id="ARBA00022729"/>
    </source>
</evidence>
<dbReference type="EMBL" id="JADWDJ010000013">
    <property type="protein sequence ID" value="KAG5271915.1"/>
    <property type="molecule type" value="Genomic_DNA"/>
</dbReference>
<keyword evidence="4" id="KW-0378">Hydrolase</keyword>
<sequence>MTRAEMKSLVVILFVRLTLTLFTACSTEGYKPVIIVHGLFDGPKQFEILKRFITKSHPGTIVSVIDLYNHLFSLEPLWKQVEGFKNAVYPIMQSATDGIHLICFSQGGLVCRGLIATLDNHNVHSLILLSSPLAGQYGDTAYLKLFPKLLKSEIYRFCYTRWGQRVSICNYWNDPHQRERYLKTGSFLAQLNGETAHQNSTRWRENVLRIKTLILIGGPDDGVITPWQSSLFGFYDKNENIVGMKDMDWYIKDVFGLKTLHSRGDLKEYIYSGVLHTKWHANYTVYNESIDEWLT</sequence>
<dbReference type="Gene3D" id="3.40.50.1820">
    <property type="entry name" value="alpha/beta hydrolase"/>
    <property type="match status" value="1"/>
</dbReference>
<evidence type="ECO:0000256" key="10">
    <source>
        <dbReference type="SAM" id="SignalP"/>
    </source>
</evidence>
<evidence type="ECO:0000256" key="2">
    <source>
        <dbReference type="ARBA" id="ARBA00010758"/>
    </source>
</evidence>
<organism evidence="11 12">
    <name type="scientific">Alosa alosa</name>
    <name type="common">allis shad</name>
    <dbReference type="NCBI Taxonomy" id="278164"/>
    <lineage>
        <taxon>Eukaryota</taxon>
        <taxon>Metazoa</taxon>
        <taxon>Chordata</taxon>
        <taxon>Craniata</taxon>
        <taxon>Vertebrata</taxon>
        <taxon>Euteleostomi</taxon>
        <taxon>Actinopterygii</taxon>
        <taxon>Neopterygii</taxon>
        <taxon>Teleostei</taxon>
        <taxon>Clupei</taxon>
        <taxon>Clupeiformes</taxon>
        <taxon>Clupeoidei</taxon>
        <taxon>Clupeidae</taxon>
        <taxon>Alosa</taxon>
    </lineage>
</organism>
<dbReference type="PANTHER" id="PTHR11247">
    <property type="entry name" value="PALMITOYL-PROTEIN THIOESTERASE/DOLICHYLDIPHOSPHATASE 1"/>
    <property type="match status" value="1"/>
</dbReference>
<evidence type="ECO:0000256" key="4">
    <source>
        <dbReference type="ARBA" id="ARBA00022801"/>
    </source>
</evidence>
<reference evidence="11" key="1">
    <citation type="submission" date="2020-10" db="EMBL/GenBank/DDBJ databases">
        <title>Chromosome-scale genome assembly of the Allis shad, Alosa alosa.</title>
        <authorList>
            <person name="Margot Z."/>
            <person name="Christophe K."/>
            <person name="Cabau C."/>
            <person name="Louis A."/>
            <person name="Berthelot C."/>
            <person name="Parey E."/>
            <person name="Roest Crollius H."/>
            <person name="Montfort J."/>
            <person name="Robinson-Rechavi M."/>
            <person name="Bucao C."/>
            <person name="Bouchez O."/>
            <person name="Gislard M."/>
            <person name="Lluch J."/>
            <person name="Milhes M."/>
            <person name="Lampietro C."/>
            <person name="Lopez Roques C."/>
            <person name="Donnadieu C."/>
            <person name="Braasch I."/>
            <person name="Desvignes T."/>
            <person name="Postlethwait J."/>
            <person name="Bobe J."/>
            <person name="Guiguen Y."/>
        </authorList>
    </citation>
    <scope>NUCLEOTIDE SEQUENCE</scope>
    <source>
        <strain evidence="11">M-15738</strain>
        <tissue evidence="11">Blood</tissue>
    </source>
</reference>
<evidence type="ECO:0000256" key="5">
    <source>
        <dbReference type="ARBA" id="ARBA00023180"/>
    </source>
</evidence>
<dbReference type="PANTHER" id="PTHR11247:SF71">
    <property type="entry name" value="ZGC:66024"/>
    <property type="match status" value="1"/>
</dbReference>
<gene>
    <name evidence="11" type="ORF">AALO_G00185530</name>
</gene>
<keyword evidence="5" id="KW-0325">Glycoprotein</keyword>
<dbReference type="Pfam" id="PF02089">
    <property type="entry name" value="Palm_thioest"/>
    <property type="match status" value="1"/>
</dbReference>
<evidence type="ECO:0000256" key="9">
    <source>
        <dbReference type="ARBA" id="ARBA00093353"/>
    </source>
</evidence>
<keyword evidence="6" id="KW-0458">Lysosome</keyword>
<evidence type="ECO:0000256" key="1">
    <source>
        <dbReference type="ARBA" id="ARBA00004371"/>
    </source>
</evidence>
<keyword evidence="3 10" id="KW-0732">Signal</keyword>
<comment type="function">
    <text evidence="9">Catalyzes the cleavage of thioester bonds from S-palmitoyl-CoA or S-palmitoyl-N-acetylcysteamine (unbranched structures) but does not have activity against palmitoylcysteine or palmitoylated proteins, branched structures or bulky head groups. Conversely, hydrolyzes both long and short chain fatty acyl-CoA substrate.</text>
</comment>
<dbReference type="FunFam" id="3.40.50.1820:FF:000037">
    <property type="entry name" value="Lysosomal thioesterase PPT2 homolog"/>
    <property type="match status" value="1"/>
</dbReference>
<dbReference type="Proteomes" id="UP000823561">
    <property type="component" value="Chromosome 13"/>
</dbReference>
<name>A0AAV6GAQ6_9TELE</name>